<protein>
    <submittedName>
        <fullName evidence="1">Uncharacterized protein</fullName>
    </submittedName>
</protein>
<dbReference type="STRING" id="145854.GA0074692_3717"/>
<dbReference type="Proteomes" id="UP000198959">
    <property type="component" value="Unassembled WGS sequence"/>
</dbReference>
<dbReference type="RefSeq" id="WP_176738491.1">
    <property type="nucleotide sequence ID" value="NZ_FMHW01000002.1"/>
</dbReference>
<evidence type="ECO:0000313" key="1">
    <source>
        <dbReference type="EMBL" id="SCL34005.1"/>
    </source>
</evidence>
<proteinExistence type="predicted"/>
<name>A0A1C6SXY7_9ACTN</name>
<evidence type="ECO:0000313" key="2">
    <source>
        <dbReference type="Proteomes" id="UP000198959"/>
    </source>
</evidence>
<dbReference type="AlphaFoldDB" id="A0A1C6SXY7"/>
<sequence>MTATGCWPRVSRCRWCACPVLRDNDGTWIHANLSYVCRDRFGGLAATTAEPEELRRAS</sequence>
<accession>A0A1C6SXY7</accession>
<organism evidence="1 2">
    <name type="scientific">Micromonospora pallida</name>
    <dbReference type="NCBI Taxonomy" id="145854"/>
    <lineage>
        <taxon>Bacteria</taxon>
        <taxon>Bacillati</taxon>
        <taxon>Actinomycetota</taxon>
        <taxon>Actinomycetes</taxon>
        <taxon>Micromonosporales</taxon>
        <taxon>Micromonosporaceae</taxon>
        <taxon>Micromonospora</taxon>
    </lineage>
</organism>
<gene>
    <name evidence="1" type="ORF">GA0074692_3717</name>
</gene>
<keyword evidence="2" id="KW-1185">Reference proteome</keyword>
<dbReference type="EMBL" id="FMHW01000002">
    <property type="protein sequence ID" value="SCL34005.1"/>
    <property type="molecule type" value="Genomic_DNA"/>
</dbReference>
<reference evidence="2" key="1">
    <citation type="submission" date="2016-06" db="EMBL/GenBank/DDBJ databases">
        <authorList>
            <person name="Varghese N."/>
            <person name="Submissions Spin"/>
        </authorList>
    </citation>
    <scope>NUCLEOTIDE SEQUENCE [LARGE SCALE GENOMIC DNA]</scope>
    <source>
        <strain evidence="2">DSM 43817</strain>
    </source>
</reference>